<dbReference type="SMART" id="SM00530">
    <property type="entry name" value="HTH_XRE"/>
    <property type="match status" value="1"/>
</dbReference>
<dbReference type="CDD" id="cd06529">
    <property type="entry name" value="S24_LexA-like"/>
    <property type="match status" value="1"/>
</dbReference>
<proteinExistence type="predicted"/>
<accession>Q8ECY1</accession>
<dbReference type="Gene3D" id="1.10.260.40">
    <property type="entry name" value="lambda repressor-like DNA-binding domains"/>
    <property type="match status" value="1"/>
</dbReference>
<dbReference type="eggNOG" id="COG1396">
    <property type="taxonomic scope" value="Bacteria"/>
</dbReference>
<dbReference type="SUPFAM" id="SSF47413">
    <property type="entry name" value="lambda repressor-like DNA-binding domains"/>
    <property type="match status" value="1"/>
</dbReference>
<evidence type="ECO:0000313" key="6">
    <source>
        <dbReference type="Proteomes" id="UP000008186"/>
    </source>
</evidence>
<reference evidence="5 6" key="1">
    <citation type="journal article" date="2002" name="Nat. Biotechnol.">
        <title>Genome sequence of the dissimilatory metal ion-reducing bacterium Shewanella oneidensis.</title>
        <authorList>
            <person name="Heidelberg J.F."/>
            <person name="Paulsen I.T."/>
            <person name="Nelson K.E."/>
            <person name="Gaidos E.J."/>
            <person name="Nelson W.C."/>
            <person name="Read T.D."/>
            <person name="Eisen J.A."/>
            <person name="Seshadri R."/>
            <person name="Ward N."/>
            <person name="Methe B."/>
            <person name="Clayton R.A."/>
            <person name="Meyer T."/>
            <person name="Tsapin A."/>
            <person name="Scott J."/>
            <person name="Beanan M."/>
            <person name="Brinkac L."/>
            <person name="Daugherty S."/>
            <person name="DeBoy R.T."/>
            <person name="Dodson R.J."/>
            <person name="Durkin A.S."/>
            <person name="Haft D.H."/>
            <person name="Kolonay J.F."/>
            <person name="Madupu R."/>
            <person name="Peterson J.D."/>
            <person name="Umayam L.A."/>
            <person name="White O."/>
            <person name="Wolf A.M."/>
            <person name="Vamathevan J."/>
            <person name="Weidman J."/>
            <person name="Impraim M."/>
            <person name="Lee K."/>
            <person name="Berry K."/>
            <person name="Lee C."/>
            <person name="Mueller J."/>
            <person name="Khouri H."/>
            <person name="Gill J."/>
            <person name="Utterback T.R."/>
            <person name="McDonald L.A."/>
            <person name="Feldblyum T.V."/>
            <person name="Smith H.O."/>
            <person name="Venter J.C."/>
            <person name="Nealson K.H."/>
            <person name="Fraser C.M."/>
        </authorList>
    </citation>
    <scope>NUCLEOTIDE SEQUENCE [LARGE SCALE GENOMIC DNA]</scope>
    <source>
        <strain evidence="6">ATCC 700550 / JCM 31522 / CIP 106686 / LMG 19005 / NCIMB 14063 / MR-1</strain>
    </source>
</reference>
<dbReference type="RefSeq" id="WP_011072895.1">
    <property type="nucleotide sequence ID" value="NC_004347.2"/>
</dbReference>
<dbReference type="AlphaFoldDB" id="Q8ECY1"/>
<organism evidence="5 6">
    <name type="scientific">Shewanella oneidensis (strain ATCC 700550 / JCM 31522 / CIP 106686 / LMG 19005 / NCIMB 14063 / MR-1)</name>
    <dbReference type="NCBI Taxonomy" id="211586"/>
    <lineage>
        <taxon>Bacteria</taxon>
        <taxon>Pseudomonadati</taxon>
        <taxon>Pseudomonadota</taxon>
        <taxon>Gammaproteobacteria</taxon>
        <taxon>Alteromonadales</taxon>
        <taxon>Shewanellaceae</taxon>
        <taxon>Shewanella</taxon>
    </lineage>
</organism>
<keyword evidence="3" id="KW-0804">Transcription</keyword>
<evidence type="ECO:0000313" key="5">
    <source>
        <dbReference type="EMBL" id="AAN56003.1"/>
    </source>
</evidence>
<dbReference type="eggNOG" id="COG2932">
    <property type="taxonomic scope" value="Bacteria"/>
</dbReference>
<dbReference type="PhylomeDB" id="Q8ECY1"/>
<evidence type="ECO:0000256" key="2">
    <source>
        <dbReference type="ARBA" id="ARBA00023125"/>
    </source>
</evidence>
<dbReference type="Pfam" id="PF00717">
    <property type="entry name" value="Peptidase_S24"/>
    <property type="match status" value="1"/>
</dbReference>
<dbReference type="PATRIC" id="fig|211586.12.peg.2887"/>
<dbReference type="STRING" id="211586.SO_2990"/>
<reference evidence="5 6" key="3">
    <citation type="journal article" date="2008" name="Appl. Environ. Microbiol.">
        <title>Identification of mobile elements and pseudogenes in the Shewanella oneidensis MR-1 genome.</title>
        <authorList>
            <person name="Romine M.F."/>
            <person name="Carlson T.S."/>
            <person name="Norbeck A.D."/>
            <person name="McCue L.A."/>
            <person name="Lipton M.S."/>
        </authorList>
    </citation>
    <scope>NUCLEOTIDE SEQUENCE [LARGE SCALE GENOMIC DNA]</scope>
    <source>
        <strain evidence="6">ATCC 700550 / JCM 31522 / CIP 106686 / LMG 19005 / NCIMB 14063 / MR-1</strain>
    </source>
</reference>
<name>Q8ECY1_SHEON</name>
<dbReference type="GO" id="GO:0003677">
    <property type="term" value="F:DNA binding"/>
    <property type="evidence" value="ECO:0007669"/>
    <property type="project" value="UniProtKB-KW"/>
</dbReference>
<dbReference type="Pfam" id="PF01381">
    <property type="entry name" value="HTH_3"/>
    <property type="match status" value="1"/>
</dbReference>
<dbReference type="PaxDb" id="211586-SO_2990"/>
<feature type="domain" description="HTH cro/C1-type" evidence="4">
    <location>
        <begin position="14"/>
        <end position="70"/>
    </location>
</feature>
<dbReference type="InterPro" id="IPR039418">
    <property type="entry name" value="LexA-like"/>
</dbReference>
<evidence type="ECO:0000259" key="4">
    <source>
        <dbReference type="PROSITE" id="PS50943"/>
    </source>
</evidence>
<dbReference type="CDD" id="cd00093">
    <property type="entry name" value="HTH_XRE"/>
    <property type="match status" value="1"/>
</dbReference>
<dbReference type="GO" id="GO:0006355">
    <property type="term" value="P:regulation of DNA-templated transcription"/>
    <property type="evidence" value="ECO:0000318"/>
    <property type="project" value="GO_Central"/>
</dbReference>
<dbReference type="KEGG" id="son:SO_2990"/>
<dbReference type="Proteomes" id="UP000008186">
    <property type="component" value="Chromosome"/>
</dbReference>
<dbReference type="PROSITE" id="PS50943">
    <property type="entry name" value="HTH_CROC1"/>
    <property type="match status" value="1"/>
</dbReference>
<evidence type="ECO:0000256" key="1">
    <source>
        <dbReference type="ARBA" id="ARBA00023015"/>
    </source>
</evidence>
<keyword evidence="1" id="KW-0805">Transcription regulation</keyword>
<dbReference type="DNASU" id="1170679"/>
<dbReference type="HOGENOM" id="CLU_066192_1_4_6"/>
<dbReference type="InterPro" id="IPR015927">
    <property type="entry name" value="Peptidase_S24_S26A/B/C"/>
</dbReference>
<evidence type="ECO:0000256" key="3">
    <source>
        <dbReference type="ARBA" id="ARBA00023163"/>
    </source>
</evidence>
<keyword evidence="6" id="KW-1185">Reference proteome</keyword>
<dbReference type="EMBL" id="AE014299">
    <property type="protein sequence ID" value="AAN56003.1"/>
    <property type="molecule type" value="Genomic_DNA"/>
</dbReference>
<dbReference type="InterPro" id="IPR010982">
    <property type="entry name" value="Lambda_DNA-bd_dom_sf"/>
</dbReference>
<gene>
    <name evidence="5" type="primary">cI</name>
    <name evidence="5" type="ordered locus">SO_2990</name>
</gene>
<reference evidence="5 6" key="4">
    <citation type="journal article" date="2011" name="BMC Genomics">
        <title>Genome-wide protein localization prediction strategies for gram negative bacteria.</title>
        <authorList>
            <person name="Romine M.F."/>
        </authorList>
    </citation>
    <scope>NUCLEOTIDE SEQUENCE [LARGE SCALE GENOMIC DNA]</scope>
    <source>
        <strain evidence="6">ATCC 700550 / JCM 31522 / CIP 106686 / LMG 19005 / NCIMB 14063 / MR-1</strain>
    </source>
</reference>
<dbReference type="InterPro" id="IPR001387">
    <property type="entry name" value="Cro/C1-type_HTH"/>
</dbReference>
<dbReference type="InterPro" id="IPR036286">
    <property type="entry name" value="LexA/Signal_pep-like_sf"/>
</dbReference>
<protein>
    <submittedName>
        <fullName evidence="5">Lambda phage lytic gene repressor CI</fullName>
    </submittedName>
</protein>
<keyword evidence="2" id="KW-0238">DNA-binding</keyword>
<dbReference type="Gene3D" id="2.10.109.10">
    <property type="entry name" value="Umud Fragment, subunit A"/>
    <property type="match status" value="1"/>
</dbReference>
<dbReference type="PANTHER" id="PTHR40661">
    <property type="match status" value="1"/>
</dbReference>
<reference evidence="5 6" key="2">
    <citation type="journal article" date="2005" name="Proteomics">
        <title>Global detection and characterization of hypothetical proteins in Shewanella oneidensis MR-1 using LC-MS based proteomics.</title>
        <authorList>
            <person name="Elias D.A."/>
            <person name="Monroe M.E."/>
            <person name="Marshall M.J."/>
            <person name="Romine M.F."/>
            <person name="Belieav A.S."/>
            <person name="Fredrickson J.K."/>
            <person name="Anderson G.A."/>
            <person name="Smith R.D."/>
            <person name="Lipton M.S."/>
        </authorList>
    </citation>
    <scope>NUCLEOTIDE SEQUENCE [LARGE SCALE GENOMIC DNA]</scope>
    <source>
        <strain evidence="6">ATCC 700550 / JCM 31522 / CIP 106686 / LMG 19005 / NCIMB 14063 / MR-1</strain>
    </source>
</reference>
<dbReference type="PANTHER" id="PTHR40661:SF2">
    <property type="entry name" value="HTH-TYPE TRANSCRIPTIONAL REGULATOR PRTR"/>
    <property type="match status" value="1"/>
</dbReference>
<dbReference type="BioCyc" id="SONE211586:G1GMP-2765-MONOMER"/>
<dbReference type="SUPFAM" id="SSF51306">
    <property type="entry name" value="LexA/Signal peptidase"/>
    <property type="match status" value="1"/>
</dbReference>
<sequence length="272" mass="30333">MNYDDPKKKVGRNIKRLRLKAGIKSQAALAELCGWKSQSRVGNYEAGTRAVSAIDAETLAKVLNVTPAEILYGENNKDDDFVSMPSAQYSSGPYEEEDPFQLFKPKQELQNAEWHAGFELWDGDTPLRDDEVALPFYREVELAAGSGSTFVQENGGCKLRFAKSTLKKSRVEPSNAACVTVSGNSMLPVLRHGTTVGVDTSKKSIIDGEMYAIDHDGMLRVKMLYRTPGGGIRIKSYNNDEFPDEFIPPEKASDIKIIGWVFWWSVLNVWNN</sequence>
<dbReference type="OrthoDB" id="8613261at2"/>